<dbReference type="OrthoDB" id="1470350at2759"/>
<feature type="non-terminal residue" evidence="1">
    <location>
        <position position="50"/>
    </location>
</feature>
<gene>
    <name evidence="1" type="ORF">LSUE1_G005854</name>
</gene>
<dbReference type="Proteomes" id="UP000469558">
    <property type="component" value="Unassembled WGS sequence"/>
</dbReference>
<sequence length="50" mass="5594">MFGQDAREPPLAPQSIPIIGHMVGLSKSKFNYYVNLRLVSTILSLWLGMC</sequence>
<name>A0A8T9CEM2_9HELO</name>
<reference evidence="1 2" key="1">
    <citation type="submission" date="2018-05" db="EMBL/GenBank/DDBJ databases">
        <title>Genome sequencing and assembly of the regulated plant pathogen Lachnellula willkommii and related sister species for the development of diagnostic species identification markers.</title>
        <authorList>
            <person name="Giroux E."/>
            <person name="Bilodeau G."/>
        </authorList>
    </citation>
    <scope>NUCLEOTIDE SEQUENCE [LARGE SCALE GENOMIC DNA]</scope>
    <source>
        <strain evidence="1 2">CBS 268.59</strain>
    </source>
</reference>
<protein>
    <submittedName>
        <fullName evidence="1">Uncharacterized protein</fullName>
    </submittedName>
</protein>
<comment type="caution">
    <text evidence="1">The sequence shown here is derived from an EMBL/GenBank/DDBJ whole genome shotgun (WGS) entry which is preliminary data.</text>
</comment>
<proteinExistence type="predicted"/>
<evidence type="ECO:0000313" key="2">
    <source>
        <dbReference type="Proteomes" id="UP000469558"/>
    </source>
</evidence>
<accession>A0A8T9CEM2</accession>
<keyword evidence="2" id="KW-1185">Reference proteome</keyword>
<evidence type="ECO:0000313" key="1">
    <source>
        <dbReference type="EMBL" id="TVY82184.1"/>
    </source>
</evidence>
<dbReference type="EMBL" id="QGMK01000358">
    <property type="protein sequence ID" value="TVY82184.1"/>
    <property type="molecule type" value="Genomic_DNA"/>
</dbReference>
<organism evidence="1 2">
    <name type="scientific">Lachnellula suecica</name>
    <dbReference type="NCBI Taxonomy" id="602035"/>
    <lineage>
        <taxon>Eukaryota</taxon>
        <taxon>Fungi</taxon>
        <taxon>Dikarya</taxon>
        <taxon>Ascomycota</taxon>
        <taxon>Pezizomycotina</taxon>
        <taxon>Leotiomycetes</taxon>
        <taxon>Helotiales</taxon>
        <taxon>Lachnaceae</taxon>
        <taxon>Lachnellula</taxon>
    </lineage>
</organism>
<dbReference type="AlphaFoldDB" id="A0A8T9CEM2"/>